<dbReference type="EMBL" id="CP060286">
    <property type="protein sequence ID" value="QNK41036.1"/>
    <property type="molecule type" value="Genomic_DNA"/>
</dbReference>
<feature type="domain" description="HTH gntR-type" evidence="4">
    <location>
        <begin position="21"/>
        <end position="88"/>
    </location>
</feature>
<dbReference type="RefSeq" id="WP_187036386.1">
    <property type="nucleotide sequence ID" value="NZ_CP060286.1"/>
</dbReference>
<dbReference type="PROSITE" id="PS50949">
    <property type="entry name" value="HTH_GNTR"/>
    <property type="match status" value="1"/>
</dbReference>
<dbReference type="Pfam" id="PF07729">
    <property type="entry name" value="FCD"/>
    <property type="match status" value="1"/>
</dbReference>
<dbReference type="Gene3D" id="1.20.120.530">
    <property type="entry name" value="GntR ligand-binding domain-like"/>
    <property type="match status" value="1"/>
</dbReference>
<dbReference type="InterPro" id="IPR036390">
    <property type="entry name" value="WH_DNA-bd_sf"/>
</dbReference>
<dbReference type="PRINTS" id="PR00035">
    <property type="entry name" value="HTHGNTR"/>
</dbReference>
<dbReference type="GO" id="GO:0003677">
    <property type="term" value="F:DNA binding"/>
    <property type="evidence" value="ECO:0007669"/>
    <property type="project" value="UniProtKB-KW"/>
</dbReference>
<dbReference type="SUPFAM" id="SSF46785">
    <property type="entry name" value="Winged helix' DNA-binding domain"/>
    <property type="match status" value="1"/>
</dbReference>
<reference evidence="5 6" key="1">
    <citation type="submission" date="2020-08" db="EMBL/GenBank/DDBJ databases">
        <title>The isolate Caproiciproducens sp. 7D4C2 produces n-caproate at mildly acidic conditions from hexoses: genome and rBOX comparison with related strains and chain-elongating bacteria.</title>
        <authorList>
            <person name="Esquivel-Elizondo S."/>
            <person name="Bagci C."/>
            <person name="Temovska M."/>
            <person name="Jeon B.S."/>
            <person name="Bessarab I."/>
            <person name="Williams R.B.H."/>
            <person name="Huson D.H."/>
            <person name="Angenent L.T."/>
        </authorList>
    </citation>
    <scope>NUCLEOTIDE SEQUENCE [LARGE SCALE GENOMIC DNA]</scope>
    <source>
        <strain evidence="5 6">7D4C2</strain>
    </source>
</reference>
<dbReference type="KEGG" id="cfem:HCR03_01575"/>
<dbReference type="CDD" id="cd07377">
    <property type="entry name" value="WHTH_GntR"/>
    <property type="match status" value="1"/>
</dbReference>
<keyword evidence="1" id="KW-0805">Transcription regulation</keyword>
<evidence type="ECO:0000313" key="6">
    <source>
        <dbReference type="Proteomes" id="UP000515909"/>
    </source>
</evidence>
<evidence type="ECO:0000313" key="5">
    <source>
        <dbReference type="EMBL" id="QNK41036.1"/>
    </source>
</evidence>
<gene>
    <name evidence="5" type="ORF">HCR03_01575</name>
</gene>
<dbReference type="PANTHER" id="PTHR43537:SF24">
    <property type="entry name" value="GLUCONATE OPERON TRANSCRIPTIONAL REPRESSOR"/>
    <property type="match status" value="1"/>
</dbReference>
<evidence type="ECO:0000256" key="1">
    <source>
        <dbReference type="ARBA" id="ARBA00023015"/>
    </source>
</evidence>
<protein>
    <submittedName>
        <fullName evidence="5">GntR family transcriptional regulator</fullName>
    </submittedName>
</protein>
<evidence type="ECO:0000256" key="2">
    <source>
        <dbReference type="ARBA" id="ARBA00023125"/>
    </source>
</evidence>
<proteinExistence type="predicted"/>
<organism evidence="5 6">
    <name type="scientific">Caproicibacter fermentans</name>
    <dbReference type="NCBI Taxonomy" id="2576756"/>
    <lineage>
        <taxon>Bacteria</taxon>
        <taxon>Bacillati</taxon>
        <taxon>Bacillota</taxon>
        <taxon>Clostridia</taxon>
        <taxon>Eubacteriales</taxon>
        <taxon>Acutalibacteraceae</taxon>
        <taxon>Caproicibacter</taxon>
    </lineage>
</organism>
<keyword evidence="2" id="KW-0238">DNA-binding</keyword>
<dbReference type="Proteomes" id="UP000515909">
    <property type="component" value="Chromosome"/>
</dbReference>
<dbReference type="AlphaFoldDB" id="A0A7G8TBP5"/>
<dbReference type="Gene3D" id="1.10.10.10">
    <property type="entry name" value="Winged helix-like DNA-binding domain superfamily/Winged helix DNA-binding domain"/>
    <property type="match status" value="1"/>
</dbReference>
<dbReference type="SUPFAM" id="SSF48008">
    <property type="entry name" value="GntR ligand-binding domain-like"/>
    <property type="match status" value="1"/>
</dbReference>
<dbReference type="Pfam" id="PF00392">
    <property type="entry name" value="GntR"/>
    <property type="match status" value="1"/>
</dbReference>
<dbReference type="InterPro" id="IPR036388">
    <property type="entry name" value="WH-like_DNA-bd_sf"/>
</dbReference>
<dbReference type="SMART" id="SM00345">
    <property type="entry name" value="HTH_GNTR"/>
    <property type="match status" value="1"/>
</dbReference>
<sequence>METMDHEKAVGSREEFQKRTKTMGDDIYTNLRSYIIELKIRPGEIVSIKDIAEEWGVGRSPVRDALIRLEKEGLITSLPQRGTMISRIDLHRVEEERFLRACLEEKTVSIFLQKHTDEDIENLKKCLNDLKESVLSHDCRKLLWYDDNFHKVFFTATNKELCWETLQNFSGHYRRVRLLTVLQRTILDNIIIQHEEILECIISKKEEQLQKLLQYHLEKINCEELELQERYPDLFEREQGIHRQPSDFLQTDFLRRLE</sequence>
<keyword evidence="3" id="KW-0804">Transcription</keyword>
<dbReference type="InterPro" id="IPR000524">
    <property type="entry name" value="Tscrpt_reg_HTH_GntR"/>
</dbReference>
<dbReference type="InterPro" id="IPR011711">
    <property type="entry name" value="GntR_C"/>
</dbReference>
<dbReference type="InterPro" id="IPR008920">
    <property type="entry name" value="TF_FadR/GntR_C"/>
</dbReference>
<dbReference type="PANTHER" id="PTHR43537">
    <property type="entry name" value="TRANSCRIPTIONAL REGULATOR, GNTR FAMILY"/>
    <property type="match status" value="1"/>
</dbReference>
<evidence type="ECO:0000259" key="4">
    <source>
        <dbReference type="PROSITE" id="PS50949"/>
    </source>
</evidence>
<accession>A0A7G8TBP5</accession>
<dbReference type="GO" id="GO:0003700">
    <property type="term" value="F:DNA-binding transcription factor activity"/>
    <property type="evidence" value="ECO:0007669"/>
    <property type="project" value="InterPro"/>
</dbReference>
<name>A0A7G8TBP5_9FIRM</name>
<evidence type="ECO:0000256" key="3">
    <source>
        <dbReference type="ARBA" id="ARBA00023163"/>
    </source>
</evidence>